<dbReference type="EMBL" id="NMUJ01000070">
    <property type="protein sequence ID" value="OYV02611.1"/>
    <property type="molecule type" value="Genomic_DNA"/>
</dbReference>
<dbReference type="SUPFAM" id="SSF52980">
    <property type="entry name" value="Restriction endonuclease-like"/>
    <property type="match status" value="1"/>
</dbReference>
<reference evidence="3" key="1">
    <citation type="submission" date="2017-07" db="EMBL/GenBank/DDBJ databases">
        <title>Novel pathways for hydrocarbon cycling and metabolic interdependencies in hydrothermal sediment communities.</title>
        <authorList>
            <person name="Dombrowski N."/>
            <person name="Seitz K."/>
            <person name="Teske A."/>
            <person name="Baker B."/>
        </authorList>
    </citation>
    <scope>NUCLEOTIDE SEQUENCE [LARGE SCALE GENOMIC DNA]</scope>
</reference>
<dbReference type="Gene3D" id="3.90.320.10">
    <property type="match status" value="1"/>
</dbReference>
<evidence type="ECO:0000313" key="2">
    <source>
        <dbReference type="EMBL" id="OYV02611.1"/>
    </source>
</evidence>
<evidence type="ECO:0000259" key="1">
    <source>
        <dbReference type="Pfam" id="PF12705"/>
    </source>
</evidence>
<feature type="non-terminal residue" evidence="2">
    <location>
        <position position="1"/>
    </location>
</feature>
<dbReference type="InterPro" id="IPR011604">
    <property type="entry name" value="PDDEXK-like_dom_sf"/>
</dbReference>
<comment type="caution">
    <text evidence="2">The sequence shown here is derived from an EMBL/GenBank/DDBJ whole genome shotgun (WGS) entry which is preliminary data.</text>
</comment>
<dbReference type="InterPro" id="IPR011335">
    <property type="entry name" value="Restrct_endonuc-II-like"/>
</dbReference>
<name>A0A257LV29_UNCW3</name>
<organism evidence="2 3">
    <name type="scientific">candidate division WOR-3 bacterium 4484_18</name>
    <dbReference type="NCBI Taxonomy" id="2020626"/>
    <lineage>
        <taxon>Bacteria</taxon>
        <taxon>Bacteria division WOR-3</taxon>
    </lineage>
</organism>
<accession>A0A257LV29</accession>
<dbReference type="Proteomes" id="UP000216312">
    <property type="component" value="Unassembled WGS sequence"/>
</dbReference>
<evidence type="ECO:0000313" key="3">
    <source>
        <dbReference type="Proteomes" id="UP000216312"/>
    </source>
</evidence>
<dbReference type="AlphaFoldDB" id="A0A257LV29"/>
<proteinExistence type="predicted"/>
<dbReference type="Pfam" id="PF12705">
    <property type="entry name" value="PDDEXK_1"/>
    <property type="match status" value="1"/>
</dbReference>
<protein>
    <recommendedName>
        <fullName evidence="1">PD-(D/E)XK endonuclease-like domain-containing protein</fullName>
    </recommendedName>
</protein>
<feature type="domain" description="PD-(D/E)XK endonuclease-like" evidence="1">
    <location>
        <begin position="25"/>
        <end position="181"/>
    </location>
</feature>
<dbReference type="InterPro" id="IPR038726">
    <property type="entry name" value="PDDEXK_AddAB-type"/>
</dbReference>
<gene>
    <name evidence="2" type="ORF">CGW93_04670</name>
</gene>
<sequence length="184" mass="21840">LEDVFNVFESVWRTRKGYFHSPEHERMRFEHGKSVLLRFMEEEKDAPPPVFIEEAFRVTVEGILINGRWDRIDWHDDGGVIIDYKTGDVKDEATAKRKLRENWQLPIYVLAFYERFGVLPNKVMLKFVDTGVEASLKKIDDSKTKAVEVIKEVWDKIRKGEFDPTPQYMACDHCPYRRYCKYRG</sequence>